<dbReference type="EMBL" id="JAPQFL010000001">
    <property type="protein sequence ID" value="MDD9326915.1"/>
    <property type="molecule type" value="Genomic_DNA"/>
</dbReference>
<evidence type="ECO:0000256" key="2">
    <source>
        <dbReference type="ARBA" id="ARBA00008711"/>
    </source>
</evidence>
<dbReference type="AlphaFoldDB" id="A0A9X4DZX6"/>
<evidence type="ECO:0000259" key="9">
    <source>
        <dbReference type="Pfam" id="PF01035"/>
    </source>
</evidence>
<feature type="domain" description="Methylated-DNA-[protein]-cysteine S-methyltransferase DNA binding" evidence="9">
    <location>
        <begin position="70"/>
        <end position="151"/>
    </location>
</feature>
<dbReference type="PANTHER" id="PTHR10815">
    <property type="entry name" value="METHYLATED-DNA--PROTEIN-CYSTEINE METHYLTRANSFERASE"/>
    <property type="match status" value="1"/>
</dbReference>
<evidence type="ECO:0000256" key="6">
    <source>
        <dbReference type="ARBA" id="ARBA00022763"/>
    </source>
</evidence>
<proteinExistence type="inferred from homology"/>
<dbReference type="RefSeq" id="WP_274584241.1">
    <property type="nucleotide sequence ID" value="NZ_CP146598.1"/>
</dbReference>
<dbReference type="EC" id="2.1.1.63" evidence="3"/>
<accession>A0A9X4DZX6</accession>
<dbReference type="PROSITE" id="PS00374">
    <property type="entry name" value="MGMT"/>
    <property type="match status" value="1"/>
</dbReference>
<dbReference type="SUPFAM" id="SSF53155">
    <property type="entry name" value="Methylated DNA-protein cysteine methyltransferase domain"/>
    <property type="match status" value="1"/>
</dbReference>
<dbReference type="InterPro" id="IPR036631">
    <property type="entry name" value="MGMT_N_sf"/>
</dbReference>
<evidence type="ECO:0000313" key="12">
    <source>
        <dbReference type="Proteomes" id="UP001149607"/>
    </source>
</evidence>
<dbReference type="InterPro" id="IPR036388">
    <property type="entry name" value="WH-like_DNA-bd_sf"/>
</dbReference>
<evidence type="ECO:0000256" key="7">
    <source>
        <dbReference type="ARBA" id="ARBA00023204"/>
    </source>
</evidence>
<sequence length="156" mass="17023">MMVYPALYSAPFGPMTLTFDRSGLLTALDLHGHEADAPYPLPECWRQRLDGYFSGRLKSFDCPPSSDGTPFQHRVWQAIAAIPYGCVRTYQDIAREIGSHPRAVGAACGKNPLALVVPCHRVVAKNGLGGFSSGGSRSLAVKRWLLRHEGIILADE</sequence>
<reference evidence="10" key="1">
    <citation type="submission" date="2022-10" db="EMBL/GenBank/DDBJ databases">
        <authorList>
            <person name="Boutroux M."/>
        </authorList>
    </citation>
    <scope>NUCLEOTIDE SEQUENCE</scope>
    <source>
        <strain evidence="10">51.81</strain>
    </source>
</reference>
<name>A0A9X4DZX6_9NEIS</name>
<keyword evidence="12" id="KW-1185">Reference proteome</keyword>
<comment type="catalytic activity">
    <reaction evidence="8">
        <text>a 6-O-methyl-2'-deoxyguanosine in DNA + L-cysteinyl-[protein] = S-methyl-L-cysteinyl-[protein] + a 2'-deoxyguanosine in DNA</text>
        <dbReference type="Rhea" id="RHEA:24000"/>
        <dbReference type="Rhea" id="RHEA-COMP:10131"/>
        <dbReference type="Rhea" id="RHEA-COMP:10132"/>
        <dbReference type="Rhea" id="RHEA-COMP:11367"/>
        <dbReference type="Rhea" id="RHEA-COMP:11368"/>
        <dbReference type="ChEBI" id="CHEBI:29950"/>
        <dbReference type="ChEBI" id="CHEBI:82612"/>
        <dbReference type="ChEBI" id="CHEBI:85445"/>
        <dbReference type="ChEBI" id="CHEBI:85448"/>
        <dbReference type="EC" id="2.1.1.63"/>
    </reaction>
</comment>
<keyword evidence="6" id="KW-0227">DNA damage</keyword>
<keyword evidence="7" id="KW-0234">DNA repair</keyword>
<comment type="similarity">
    <text evidence="2">Belongs to the MGMT family.</text>
</comment>
<dbReference type="Proteomes" id="UP001149607">
    <property type="component" value="Chromosome"/>
</dbReference>
<keyword evidence="4 11" id="KW-0489">Methyltransferase</keyword>
<evidence type="ECO:0000313" key="11">
    <source>
        <dbReference type="EMBL" id="WWY03326.1"/>
    </source>
</evidence>
<reference evidence="11" key="2">
    <citation type="submission" date="2024-02" db="EMBL/GenBank/DDBJ databases">
        <title>Neisseria leonii sp. nov.</title>
        <authorList>
            <person name="Boutroux M."/>
            <person name="Favre-Rochex S."/>
            <person name="Gorgette O."/>
            <person name="Touak G."/>
            <person name="Muhle E."/>
            <person name="Chesneau O."/>
            <person name="Clermont D."/>
            <person name="Rahi P."/>
        </authorList>
    </citation>
    <scope>NUCLEOTIDE SEQUENCE</scope>
    <source>
        <strain evidence="11">51.81</strain>
    </source>
</reference>
<evidence type="ECO:0000256" key="3">
    <source>
        <dbReference type="ARBA" id="ARBA00011918"/>
    </source>
</evidence>
<comment type="catalytic activity">
    <reaction evidence="1">
        <text>a 4-O-methyl-thymidine in DNA + L-cysteinyl-[protein] = a thymidine in DNA + S-methyl-L-cysteinyl-[protein]</text>
        <dbReference type="Rhea" id="RHEA:53428"/>
        <dbReference type="Rhea" id="RHEA-COMP:10131"/>
        <dbReference type="Rhea" id="RHEA-COMP:10132"/>
        <dbReference type="Rhea" id="RHEA-COMP:13555"/>
        <dbReference type="Rhea" id="RHEA-COMP:13556"/>
        <dbReference type="ChEBI" id="CHEBI:29950"/>
        <dbReference type="ChEBI" id="CHEBI:82612"/>
        <dbReference type="ChEBI" id="CHEBI:137386"/>
        <dbReference type="ChEBI" id="CHEBI:137387"/>
        <dbReference type="EC" id="2.1.1.63"/>
    </reaction>
</comment>
<dbReference type="InterPro" id="IPR036217">
    <property type="entry name" value="MethylDNA_cys_MeTrfase_DNAb"/>
</dbReference>
<dbReference type="GO" id="GO:0006281">
    <property type="term" value="P:DNA repair"/>
    <property type="evidence" value="ECO:0007669"/>
    <property type="project" value="UniProtKB-KW"/>
</dbReference>
<evidence type="ECO:0000256" key="4">
    <source>
        <dbReference type="ARBA" id="ARBA00022603"/>
    </source>
</evidence>
<keyword evidence="5 11" id="KW-0808">Transferase</keyword>
<evidence type="ECO:0000256" key="8">
    <source>
        <dbReference type="ARBA" id="ARBA00049348"/>
    </source>
</evidence>
<dbReference type="FunFam" id="1.10.10.10:FF:000214">
    <property type="entry name" value="Methylated-DNA--protein-cysteine methyltransferase"/>
    <property type="match status" value="1"/>
</dbReference>
<dbReference type="Gene3D" id="1.10.10.10">
    <property type="entry name" value="Winged helix-like DNA-binding domain superfamily/Winged helix DNA-binding domain"/>
    <property type="match status" value="1"/>
</dbReference>
<evidence type="ECO:0000256" key="5">
    <source>
        <dbReference type="ARBA" id="ARBA00022679"/>
    </source>
</evidence>
<dbReference type="NCBIfam" id="TIGR00589">
    <property type="entry name" value="ogt"/>
    <property type="match status" value="1"/>
</dbReference>
<dbReference type="GO" id="GO:0003908">
    <property type="term" value="F:methylated-DNA-[protein]-cysteine S-methyltransferase activity"/>
    <property type="evidence" value="ECO:0007669"/>
    <property type="project" value="UniProtKB-EC"/>
</dbReference>
<dbReference type="PANTHER" id="PTHR10815:SF13">
    <property type="entry name" value="METHYLATED-DNA--PROTEIN-CYSTEINE METHYLTRANSFERASE"/>
    <property type="match status" value="1"/>
</dbReference>
<gene>
    <name evidence="10" type="ORF">ORY91_000288</name>
    <name evidence="11" type="ORF">V9W64_00815</name>
</gene>
<organism evidence="10">
    <name type="scientific">Neisseria leonii</name>
    <dbReference type="NCBI Taxonomy" id="2995413"/>
    <lineage>
        <taxon>Bacteria</taxon>
        <taxon>Pseudomonadati</taxon>
        <taxon>Pseudomonadota</taxon>
        <taxon>Betaproteobacteria</taxon>
        <taxon>Neisseriales</taxon>
        <taxon>Neisseriaceae</taxon>
        <taxon>Neisseria</taxon>
    </lineage>
</organism>
<dbReference type="CDD" id="cd06445">
    <property type="entry name" value="ATase"/>
    <property type="match status" value="1"/>
</dbReference>
<dbReference type="SUPFAM" id="SSF46767">
    <property type="entry name" value="Methylated DNA-protein cysteine methyltransferase, C-terminal domain"/>
    <property type="match status" value="1"/>
</dbReference>
<dbReference type="InterPro" id="IPR001497">
    <property type="entry name" value="MethylDNA_cys_MeTrfase_AS"/>
</dbReference>
<evidence type="ECO:0000256" key="1">
    <source>
        <dbReference type="ARBA" id="ARBA00001286"/>
    </source>
</evidence>
<evidence type="ECO:0000313" key="10">
    <source>
        <dbReference type="EMBL" id="MDD9326915.1"/>
    </source>
</evidence>
<protein>
    <recommendedName>
        <fullName evidence="3">methylated-DNA--[protein]-cysteine S-methyltransferase</fullName>
        <ecNumber evidence="3">2.1.1.63</ecNumber>
    </recommendedName>
</protein>
<dbReference type="GO" id="GO:0032259">
    <property type="term" value="P:methylation"/>
    <property type="evidence" value="ECO:0007669"/>
    <property type="project" value="UniProtKB-KW"/>
</dbReference>
<dbReference type="InterPro" id="IPR014048">
    <property type="entry name" value="MethylDNA_cys_MeTrfase_DNA-bd"/>
</dbReference>
<dbReference type="Pfam" id="PF01035">
    <property type="entry name" value="DNA_binding_1"/>
    <property type="match status" value="1"/>
</dbReference>
<dbReference type="EMBL" id="CP146598">
    <property type="protein sequence ID" value="WWY03326.1"/>
    <property type="molecule type" value="Genomic_DNA"/>
</dbReference>